<protein>
    <recommendedName>
        <fullName evidence="4">Prepilin-type N-terminal cleavage/methylation domain-containing protein</fullName>
    </recommendedName>
</protein>
<dbReference type="InterPro" id="IPR012902">
    <property type="entry name" value="N_methyl_site"/>
</dbReference>
<dbReference type="EMBL" id="PFTZ01000068">
    <property type="protein sequence ID" value="PJB51309.1"/>
    <property type="molecule type" value="Genomic_DNA"/>
</dbReference>
<keyword evidence="1" id="KW-0472">Membrane</keyword>
<evidence type="ECO:0008006" key="4">
    <source>
        <dbReference type="Google" id="ProtNLM"/>
    </source>
</evidence>
<organism evidence="2 3">
    <name type="scientific">Candidatus Berkelbacteria bacterium CG_4_9_14_3_um_filter_39_23</name>
    <dbReference type="NCBI Taxonomy" id="1974508"/>
    <lineage>
        <taxon>Bacteria</taxon>
        <taxon>Candidatus Berkelbacteria</taxon>
    </lineage>
</organism>
<feature type="transmembrane region" description="Helical" evidence="1">
    <location>
        <begin position="39"/>
        <end position="65"/>
    </location>
</feature>
<comment type="caution">
    <text evidence="2">The sequence shown here is derived from an EMBL/GenBank/DDBJ whole genome shotgun (WGS) entry which is preliminary data.</text>
</comment>
<name>A0A2M8C5B9_9BACT</name>
<proteinExistence type="predicted"/>
<dbReference type="Proteomes" id="UP000229421">
    <property type="component" value="Unassembled WGS sequence"/>
</dbReference>
<keyword evidence="1" id="KW-0812">Transmembrane</keyword>
<gene>
    <name evidence="2" type="ORF">CO101_02440</name>
</gene>
<dbReference type="NCBIfam" id="TIGR02532">
    <property type="entry name" value="IV_pilin_GFxxxE"/>
    <property type="match status" value="1"/>
</dbReference>
<evidence type="ECO:0000313" key="3">
    <source>
        <dbReference type="Proteomes" id="UP000229421"/>
    </source>
</evidence>
<evidence type="ECO:0000313" key="2">
    <source>
        <dbReference type="EMBL" id="PJB51309.1"/>
    </source>
</evidence>
<dbReference type="AlphaFoldDB" id="A0A2M8C5B9"/>
<dbReference type="PROSITE" id="PS00409">
    <property type="entry name" value="PROKAR_NTER_METHYL"/>
    <property type="match status" value="1"/>
</dbReference>
<sequence>MAWWRLINLKIQISNLKMTIQNLKIIIQKKFVLIKNRRAGFSLIEVMVATSLLAVALSSLLTLAVNSQKNTRYLAEKTFATVKASDGLELVRKNRDNNLLDENPSTNWDNNLFQDIPEVLLFEHKSFDRKVVKTATNCGIACVEISSIVLWDEGKHKVELKTQLTDWRIET</sequence>
<keyword evidence="1" id="KW-1133">Transmembrane helix</keyword>
<evidence type="ECO:0000256" key="1">
    <source>
        <dbReference type="SAM" id="Phobius"/>
    </source>
</evidence>
<dbReference type="Pfam" id="PF07963">
    <property type="entry name" value="N_methyl"/>
    <property type="match status" value="1"/>
</dbReference>
<reference evidence="3" key="1">
    <citation type="submission" date="2017-09" db="EMBL/GenBank/DDBJ databases">
        <title>Depth-based differentiation of microbial function through sediment-hosted aquifers and enrichment of novel symbionts in the deep terrestrial subsurface.</title>
        <authorList>
            <person name="Probst A.J."/>
            <person name="Ladd B."/>
            <person name="Jarett J.K."/>
            <person name="Geller-Mcgrath D.E."/>
            <person name="Sieber C.M.K."/>
            <person name="Emerson J.B."/>
            <person name="Anantharaman K."/>
            <person name="Thomas B.C."/>
            <person name="Malmstrom R."/>
            <person name="Stieglmeier M."/>
            <person name="Klingl A."/>
            <person name="Woyke T."/>
            <person name="Ryan C.M."/>
            <person name="Banfield J.F."/>
        </authorList>
    </citation>
    <scope>NUCLEOTIDE SEQUENCE [LARGE SCALE GENOMIC DNA]</scope>
</reference>
<accession>A0A2M8C5B9</accession>